<dbReference type="InterPro" id="IPR013154">
    <property type="entry name" value="ADH-like_N"/>
</dbReference>
<dbReference type="InterPro" id="IPR013149">
    <property type="entry name" value="ADH-like_C"/>
</dbReference>
<evidence type="ECO:0000259" key="7">
    <source>
        <dbReference type="SMART" id="SM00829"/>
    </source>
</evidence>
<evidence type="ECO:0000256" key="2">
    <source>
        <dbReference type="ARBA" id="ARBA00022723"/>
    </source>
</evidence>
<organism evidence="8 10">
    <name type="scientific">Coffea arabica</name>
    <name type="common">Arabian coffee</name>
    <dbReference type="NCBI Taxonomy" id="13443"/>
    <lineage>
        <taxon>Eukaryota</taxon>
        <taxon>Viridiplantae</taxon>
        <taxon>Streptophyta</taxon>
        <taxon>Embryophyta</taxon>
        <taxon>Tracheophyta</taxon>
        <taxon>Spermatophyta</taxon>
        <taxon>Magnoliopsida</taxon>
        <taxon>eudicotyledons</taxon>
        <taxon>Gunneridae</taxon>
        <taxon>Pentapetalae</taxon>
        <taxon>asterids</taxon>
        <taxon>lamiids</taxon>
        <taxon>Gentianales</taxon>
        <taxon>Rubiaceae</taxon>
        <taxon>Ixoroideae</taxon>
        <taxon>Gardenieae complex</taxon>
        <taxon>Bertiereae - Coffeeae clade</taxon>
        <taxon>Coffeeae</taxon>
        <taxon>Coffea</taxon>
    </lineage>
</organism>
<dbReference type="InterPro" id="IPR020843">
    <property type="entry name" value="ER"/>
</dbReference>
<dbReference type="InterPro" id="IPR036291">
    <property type="entry name" value="NAD(P)-bd_dom_sf"/>
</dbReference>
<dbReference type="PROSITE" id="PS00059">
    <property type="entry name" value="ADH_ZINC"/>
    <property type="match status" value="1"/>
</dbReference>
<evidence type="ECO:0000256" key="4">
    <source>
        <dbReference type="ARBA" id="ARBA00023002"/>
    </source>
</evidence>
<dbReference type="SUPFAM" id="SSF51735">
    <property type="entry name" value="NAD(P)-binding Rossmann-fold domains"/>
    <property type="match status" value="1"/>
</dbReference>
<evidence type="ECO:0000256" key="6">
    <source>
        <dbReference type="RuleBase" id="RU361277"/>
    </source>
</evidence>
<keyword evidence="8" id="KW-1185">Reference proteome</keyword>
<dbReference type="Gene3D" id="3.90.180.10">
    <property type="entry name" value="Medium-chain alcohol dehydrogenases, catalytic domain"/>
    <property type="match status" value="1"/>
</dbReference>
<dbReference type="Pfam" id="PF00107">
    <property type="entry name" value="ADH_zinc_N"/>
    <property type="match status" value="1"/>
</dbReference>
<accession>A0ABM4UGN2</accession>
<dbReference type="RefSeq" id="XP_071906448.1">
    <property type="nucleotide sequence ID" value="XM_072050347.1"/>
</dbReference>
<dbReference type="PANTHER" id="PTHR43880">
    <property type="entry name" value="ALCOHOL DEHYDROGENASE"/>
    <property type="match status" value="1"/>
</dbReference>
<dbReference type="Pfam" id="PF08240">
    <property type="entry name" value="ADH_N"/>
    <property type="match status" value="1"/>
</dbReference>
<evidence type="ECO:0000256" key="1">
    <source>
        <dbReference type="ARBA" id="ARBA00001947"/>
    </source>
</evidence>
<keyword evidence="3 6" id="KW-0862">Zinc</keyword>
<dbReference type="RefSeq" id="XP_071906446.1">
    <property type="nucleotide sequence ID" value="XM_072050345.1"/>
</dbReference>
<dbReference type="Proteomes" id="UP001652660">
    <property type="component" value="Chromosome 5c"/>
</dbReference>
<keyword evidence="4" id="KW-0560">Oxidoreductase</keyword>
<evidence type="ECO:0000313" key="11">
    <source>
        <dbReference type="RefSeq" id="XP_071906448.1"/>
    </source>
</evidence>
<dbReference type="InterPro" id="IPR011032">
    <property type="entry name" value="GroES-like_sf"/>
</dbReference>
<dbReference type="RefSeq" id="XP_071906447.1">
    <property type="nucleotide sequence ID" value="XM_072050346.1"/>
</dbReference>
<evidence type="ECO:0000313" key="10">
    <source>
        <dbReference type="RefSeq" id="XP_071906447.1"/>
    </source>
</evidence>
<dbReference type="GeneID" id="140003934"/>
<comment type="cofactor">
    <cofactor evidence="1 6">
        <name>Zn(2+)</name>
        <dbReference type="ChEBI" id="CHEBI:29105"/>
    </cofactor>
</comment>
<dbReference type="PANTHER" id="PTHR43880:SF7">
    <property type="entry name" value="ALCOHOL DEHYDROGENASE-LIKE 7"/>
    <property type="match status" value="1"/>
</dbReference>
<dbReference type="SUPFAM" id="SSF50129">
    <property type="entry name" value="GroES-like"/>
    <property type="match status" value="2"/>
</dbReference>
<feature type="domain" description="Enoyl reductase (ER)" evidence="7">
    <location>
        <begin position="34"/>
        <end position="392"/>
    </location>
</feature>
<dbReference type="InterPro" id="IPR002328">
    <property type="entry name" value="ADH_Zn_CS"/>
</dbReference>
<dbReference type="Gene3D" id="3.40.50.720">
    <property type="entry name" value="NAD(P)-binding Rossmann-like Domain"/>
    <property type="match status" value="1"/>
</dbReference>
<name>A0ABM4UGN2_COFAR</name>
<comment type="similarity">
    <text evidence="6">Belongs to the zinc-containing alcohol dehydrogenase family.</text>
</comment>
<dbReference type="SMART" id="SM00829">
    <property type="entry name" value="PKS_ER"/>
    <property type="match status" value="1"/>
</dbReference>
<evidence type="ECO:0000313" key="8">
    <source>
        <dbReference type="Proteomes" id="UP001652660"/>
    </source>
</evidence>
<keyword evidence="2 6" id="KW-0479">Metal-binding</keyword>
<sequence>MNAEKVEFSRTAGKPIRCRGGGGGGAAAVAREAGEPLVIEEVIVAPPKSREVRIKIICTSLCFSDITFWRLKVPPACFPRILGHEAVGVVESVAEDVHELAPGDTVLPIFLPDCAECMDCQSNKSNLCSKFPFHVASMMPRDGTSRFTDLKGETLFHFIYTSSFSEYTVVDVASVTKIDPAIPPNRACLLSCGVSTGVGAALRTANVESGSTVAIFGLGAIGLAVAEGARIAGAKRIIGVDINPDKREIGKKFGLTDFVDSRSCGNKSISQVITDMTDGGADYCFECVGLASLVHEAYACCRKGWGKTVVVGVDKPGSQLTFNSYEVLHMGKTLVGSLYGGLKPKTDVPMLIKKYLDKELELDKFVTHEVNFEEINRAFELLLQGKSLRCVIWMDK</sequence>
<proteinExistence type="inferred from homology"/>
<evidence type="ECO:0000313" key="9">
    <source>
        <dbReference type="RefSeq" id="XP_071906446.1"/>
    </source>
</evidence>
<evidence type="ECO:0000256" key="5">
    <source>
        <dbReference type="ARBA" id="ARBA00023027"/>
    </source>
</evidence>
<gene>
    <name evidence="9 10 11" type="primary">LOC140003934</name>
</gene>
<protein>
    <submittedName>
        <fullName evidence="9 10">Alcohol dehydrogenase-like 7 isoform X1</fullName>
    </submittedName>
</protein>
<evidence type="ECO:0000256" key="3">
    <source>
        <dbReference type="ARBA" id="ARBA00022833"/>
    </source>
</evidence>
<reference evidence="9 10" key="1">
    <citation type="submission" date="2025-05" db="UniProtKB">
        <authorList>
            <consortium name="RefSeq"/>
        </authorList>
    </citation>
    <scope>IDENTIFICATION</scope>
    <source>
        <tissue evidence="9 10">Leaves</tissue>
    </source>
</reference>
<keyword evidence="5" id="KW-0520">NAD</keyword>